<dbReference type="CDD" id="cd07381">
    <property type="entry name" value="MPP_CapA"/>
    <property type="match status" value="1"/>
</dbReference>
<evidence type="ECO:0000313" key="4">
    <source>
        <dbReference type="Proteomes" id="UP000693672"/>
    </source>
</evidence>
<dbReference type="PANTHER" id="PTHR33393">
    <property type="entry name" value="POLYGLUTAMINE SYNTHESIS ACCESSORY PROTEIN RV0574C-RELATED"/>
    <property type="match status" value="1"/>
</dbReference>
<comment type="caution">
    <text evidence="3">The sequence shown here is derived from an EMBL/GenBank/DDBJ whole genome shotgun (WGS) entry which is preliminary data.</text>
</comment>
<feature type="region of interest" description="Disordered" evidence="1">
    <location>
        <begin position="40"/>
        <end position="145"/>
    </location>
</feature>
<evidence type="ECO:0000256" key="1">
    <source>
        <dbReference type="SAM" id="MobiDB-lite"/>
    </source>
</evidence>
<gene>
    <name evidence="3" type="ORF">PAESOLCIP111_04010</name>
</gene>
<protein>
    <recommendedName>
        <fullName evidence="2">Capsule synthesis protein CapA domain-containing protein</fullName>
    </recommendedName>
</protein>
<reference evidence="3" key="1">
    <citation type="submission" date="2021-06" db="EMBL/GenBank/DDBJ databases">
        <authorList>
            <person name="Criscuolo A."/>
        </authorList>
    </citation>
    <scope>NUCLEOTIDE SEQUENCE</scope>
    <source>
        <strain evidence="3">CIP111600</strain>
    </source>
</reference>
<accession>A0A916NY51</accession>
<organism evidence="3 4">
    <name type="scientific">Paenibacillus solanacearum</name>
    <dbReference type="NCBI Taxonomy" id="2048548"/>
    <lineage>
        <taxon>Bacteria</taxon>
        <taxon>Bacillati</taxon>
        <taxon>Bacillota</taxon>
        <taxon>Bacilli</taxon>
        <taxon>Bacillales</taxon>
        <taxon>Paenibacillaceae</taxon>
        <taxon>Paenibacillus</taxon>
    </lineage>
</organism>
<dbReference type="InterPro" id="IPR019079">
    <property type="entry name" value="Capsule_synth_CapA"/>
</dbReference>
<evidence type="ECO:0000259" key="2">
    <source>
        <dbReference type="SMART" id="SM00854"/>
    </source>
</evidence>
<dbReference type="EMBL" id="CAJVAS010000019">
    <property type="protein sequence ID" value="CAG7639106.1"/>
    <property type="molecule type" value="Genomic_DNA"/>
</dbReference>
<feature type="compositionally biased region" description="Basic and acidic residues" evidence="1">
    <location>
        <begin position="107"/>
        <end position="120"/>
    </location>
</feature>
<feature type="compositionally biased region" description="Polar residues" evidence="1">
    <location>
        <begin position="40"/>
        <end position="65"/>
    </location>
</feature>
<dbReference type="RefSeq" id="WP_218093740.1">
    <property type="nucleotide sequence ID" value="NZ_CAJVAS010000019.1"/>
</dbReference>
<proteinExistence type="predicted"/>
<sequence length="483" mass="53168">MTARRHTPKRRSRARWLNTWIILLKLVLLLLLASCSSAGKNHPSANNAGSLPQAQRTGNAGSPQQAEPHGPDASGHQLPSEQMQGERGRSSDWGALGSDPRSLQPEPSKRDSAAPARPDDASAFIGPPFAPSAKSMPHTNSPGEQRESQLTFAAVGDVLIHRTIYQDARTSDRQRFDFRPMFAKVQPWLQEADITFANQESIVGGQSLGLSDYPAFNSPLEVAEALRDAGVDIVSMANNHVLDRGEKAIRASIAEWSKLGIEYVGAYASEEDRARPRIMERNGIKLAFLAYTYDTNGIQTPEGKPYLVRRIDRAVIASDIVAARTQADAVAVSLHFGKENERTPNAEQTSLAQLCAASGADIVIGHHPHVLQPIQWIDNNRGGKTLVAYSLGNFLAAQRSKDPYNRIGGILQVVVKKTVHNGNSRIALGPVRFRPTYIRFTDWRGYRVIPLEQATTRDMPEPSRVLSRIRSHMHSRMPELSLP</sequence>
<keyword evidence="4" id="KW-1185">Reference proteome</keyword>
<dbReference type="PANTHER" id="PTHR33393:SF12">
    <property type="entry name" value="CAPSULE BIOSYNTHESIS PROTEIN CAPA"/>
    <property type="match status" value="1"/>
</dbReference>
<dbReference type="Proteomes" id="UP000693672">
    <property type="component" value="Unassembled WGS sequence"/>
</dbReference>
<feature type="domain" description="Capsule synthesis protein CapA" evidence="2">
    <location>
        <begin position="151"/>
        <end position="398"/>
    </location>
</feature>
<dbReference type="InterPro" id="IPR052169">
    <property type="entry name" value="CW_Biosynth-Accessory"/>
</dbReference>
<dbReference type="Pfam" id="PF09587">
    <property type="entry name" value="PGA_cap"/>
    <property type="match status" value="1"/>
</dbReference>
<dbReference type="AlphaFoldDB" id="A0A916NY51"/>
<dbReference type="SMART" id="SM00854">
    <property type="entry name" value="PGA_cap"/>
    <property type="match status" value="1"/>
</dbReference>
<name>A0A916NY51_9BACL</name>
<evidence type="ECO:0000313" key="3">
    <source>
        <dbReference type="EMBL" id="CAG7639106.1"/>
    </source>
</evidence>